<dbReference type="EMBL" id="UINC01180532">
    <property type="protein sequence ID" value="SVD89774.1"/>
    <property type="molecule type" value="Genomic_DNA"/>
</dbReference>
<reference evidence="1" key="1">
    <citation type="submission" date="2018-05" db="EMBL/GenBank/DDBJ databases">
        <authorList>
            <person name="Lanie J.A."/>
            <person name="Ng W.-L."/>
            <person name="Kazmierczak K.M."/>
            <person name="Andrzejewski T.M."/>
            <person name="Davidsen T.M."/>
            <person name="Wayne K.J."/>
            <person name="Tettelin H."/>
            <person name="Glass J.I."/>
            <person name="Rusch D."/>
            <person name="Podicherti R."/>
            <person name="Tsui H.-C.T."/>
            <person name="Winkler M.E."/>
        </authorList>
    </citation>
    <scope>NUCLEOTIDE SEQUENCE</scope>
</reference>
<accession>A0A382Z2M8</accession>
<evidence type="ECO:0000313" key="1">
    <source>
        <dbReference type="EMBL" id="SVD89774.1"/>
    </source>
</evidence>
<dbReference type="AlphaFoldDB" id="A0A382Z2M8"/>
<sequence length="95" mass="11179">MVKTKCLEEITLEDVFDDYETVFDDFMCLYSQWIKNGIPKKFIMSMMAYFAVDLATNELNNEDVPGYFNNMINSIVESDQVETINYNQEGRLQKH</sequence>
<name>A0A382Z2M8_9ZZZZ</name>
<protein>
    <submittedName>
        <fullName evidence="1">Uncharacterized protein</fullName>
    </submittedName>
</protein>
<proteinExistence type="predicted"/>
<gene>
    <name evidence="1" type="ORF">METZ01_LOCUS442628</name>
</gene>
<organism evidence="1">
    <name type="scientific">marine metagenome</name>
    <dbReference type="NCBI Taxonomy" id="408172"/>
    <lineage>
        <taxon>unclassified sequences</taxon>
        <taxon>metagenomes</taxon>
        <taxon>ecological metagenomes</taxon>
    </lineage>
</organism>